<evidence type="ECO:0000313" key="3">
    <source>
        <dbReference type="Proteomes" id="UP000292702"/>
    </source>
</evidence>
<name>A0A4R0RCL5_9APHY</name>
<keyword evidence="1" id="KW-0812">Transmembrane</keyword>
<reference evidence="2 3" key="1">
    <citation type="submission" date="2018-11" db="EMBL/GenBank/DDBJ databases">
        <title>Genome assembly of Steccherinum ochraceum LE-BIN_3174, the white-rot fungus of the Steccherinaceae family (The Residual Polyporoid clade, Polyporales, Basidiomycota).</title>
        <authorList>
            <person name="Fedorova T.V."/>
            <person name="Glazunova O.A."/>
            <person name="Landesman E.O."/>
            <person name="Moiseenko K.V."/>
            <person name="Psurtseva N.V."/>
            <person name="Savinova O.S."/>
            <person name="Shakhova N.V."/>
            <person name="Tyazhelova T.V."/>
            <person name="Vasina D.V."/>
        </authorList>
    </citation>
    <scope>NUCLEOTIDE SEQUENCE [LARGE SCALE GENOMIC DNA]</scope>
    <source>
        <strain evidence="2 3">LE-BIN_3174</strain>
    </source>
</reference>
<keyword evidence="1" id="KW-1133">Transmembrane helix</keyword>
<feature type="transmembrane region" description="Helical" evidence="1">
    <location>
        <begin position="63"/>
        <end position="81"/>
    </location>
</feature>
<protein>
    <submittedName>
        <fullName evidence="2">Uncharacterized protein</fullName>
    </submittedName>
</protein>
<proteinExistence type="predicted"/>
<sequence length="194" mass="21159">MRPNGNLIITGVLPLITFGIGISGDLLVLAITWLKTADTWRASAKAGQVRPALTTLLLRDGTTYFLTLLLLGIISFVLNITQTDQNNTTSFTTVVDALTANLTARFILDLRSVYYKGSSQQSHVLSTVKFAGNMGAPLGVEDSIWMSSPADDVRNARDEEYEEAEDPFSAGLKINDETGLETVRDHEPLEIVEV</sequence>
<dbReference type="EMBL" id="RWJN01000478">
    <property type="protein sequence ID" value="TCD61338.1"/>
    <property type="molecule type" value="Genomic_DNA"/>
</dbReference>
<comment type="caution">
    <text evidence="2">The sequence shown here is derived from an EMBL/GenBank/DDBJ whole genome shotgun (WGS) entry which is preliminary data.</text>
</comment>
<dbReference type="AlphaFoldDB" id="A0A4R0RCL5"/>
<organism evidence="2 3">
    <name type="scientific">Steccherinum ochraceum</name>
    <dbReference type="NCBI Taxonomy" id="92696"/>
    <lineage>
        <taxon>Eukaryota</taxon>
        <taxon>Fungi</taxon>
        <taxon>Dikarya</taxon>
        <taxon>Basidiomycota</taxon>
        <taxon>Agaricomycotina</taxon>
        <taxon>Agaricomycetes</taxon>
        <taxon>Polyporales</taxon>
        <taxon>Steccherinaceae</taxon>
        <taxon>Steccherinum</taxon>
    </lineage>
</organism>
<keyword evidence="1" id="KW-0472">Membrane</keyword>
<feature type="transmembrane region" description="Helical" evidence="1">
    <location>
        <begin position="12"/>
        <end position="34"/>
    </location>
</feature>
<evidence type="ECO:0000313" key="2">
    <source>
        <dbReference type="EMBL" id="TCD61338.1"/>
    </source>
</evidence>
<dbReference type="Proteomes" id="UP000292702">
    <property type="component" value="Unassembled WGS sequence"/>
</dbReference>
<accession>A0A4R0RCL5</accession>
<evidence type="ECO:0000256" key="1">
    <source>
        <dbReference type="SAM" id="Phobius"/>
    </source>
</evidence>
<gene>
    <name evidence="2" type="ORF">EIP91_008581</name>
</gene>
<keyword evidence="3" id="KW-1185">Reference proteome</keyword>